<organism evidence="2 3">
    <name type="scientific">Actinacidiphila acididurans</name>
    <dbReference type="NCBI Taxonomy" id="2784346"/>
    <lineage>
        <taxon>Bacteria</taxon>
        <taxon>Bacillati</taxon>
        <taxon>Actinomycetota</taxon>
        <taxon>Actinomycetes</taxon>
        <taxon>Kitasatosporales</taxon>
        <taxon>Streptomycetaceae</taxon>
        <taxon>Actinacidiphila</taxon>
    </lineage>
</organism>
<reference evidence="2 3" key="1">
    <citation type="submission" date="2021-01" db="EMBL/GenBank/DDBJ databases">
        <title>Streptomyces acididurans sp. nov., isolated from a peat swamp forest soil.</title>
        <authorList>
            <person name="Chantavorakit T."/>
            <person name="Duangmal K."/>
        </authorList>
    </citation>
    <scope>NUCLEOTIDE SEQUENCE [LARGE SCALE GENOMIC DNA]</scope>
    <source>
        <strain evidence="2 3">KK5PA1</strain>
    </source>
</reference>
<dbReference type="SUPFAM" id="SSF46785">
    <property type="entry name" value="Winged helix' DNA-binding domain"/>
    <property type="match status" value="1"/>
</dbReference>
<feature type="region of interest" description="Disordered" evidence="1">
    <location>
        <begin position="386"/>
        <end position="408"/>
    </location>
</feature>
<protein>
    <recommendedName>
        <fullName evidence="4">Response regulator</fullName>
    </recommendedName>
</protein>
<gene>
    <name evidence="2" type="ORF">ITX44_07845</name>
</gene>
<dbReference type="RefSeq" id="WP_205356341.1">
    <property type="nucleotide sequence ID" value="NZ_JADKYB010000004.1"/>
</dbReference>
<keyword evidence="3" id="KW-1185">Reference proteome</keyword>
<dbReference type="Proteomes" id="UP000749040">
    <property type="component" value="Unassembled WGS sequence"/>
</dbReference>
<dbReference type="InterPro" id="IPR036390">
    <property type="entry name" value="WH_DNA-bd_sf"/>
</dbReference>
<dbReference type="EMBL" id="JADKYB010000004">
    <property type="protein sequence ID" value="MBM9504446.1"/>
    <property type="molecule type" value="Genomic_DNA"/>
</dbReference>
<proteinExistence type="predicted"/>
<evidence type="ECO:0008006" key="4">
    <source>
        <dbReference type="Google" id="ProtNLM"/>
    </source>
</evidence>
<name>A0ABS2TPL4_9ACTN</name>
<comment type="caution">
    <text evidence="2">The sequence shown here is derived from an EMBL/GenBank/DDBJ whole genome shotgun (WGS) entry which is preliminary data.</text>
</comment>
<evidence type="ECO:0000313" key="2">
    <source>
        <dbReference type="EMBL" id="MBM9504446.1"/>
    </source>
</evidence>
<accession>A0ABS2TPL4</accession>
<evidence type="ECO:0000313" key="3">
    <source>
        <dbReference type="Proteomes" id="UP000749040"/>
    </source>
</evidence>
<evidence type="ECO:0000256" key="1">
    <source>
        <dbReference type="SAM" id="MobiDB-lite"/>
    </source>
</evidence>
<sequence length="408" mass="45515">MSVQDDKLRIDLLGPLRLRRNEQELRVPPRSPARLLVHLALIDRPAGTRELCKLLGITRDNLNKLVERLRQHDVPMAPTTHDGLYALDRDRAEVDVWQFVGALAPSAPLLAPDALERLLSLWRGDPKATYYEDVAEVHWSRVDEARARMLDLIGQLPVEGRPAGLARFVGYFPLDRRAADLLPVRQRPGYKRLLVVDDTHAEAIRDILSGDYDVTTVDSVDGWLSLRDGGELEHFDGAVVDLYLTDNLGGYGHRIVDHLRDRTDIPCALISRDPPAAAGDPSGRYFAQHRVLYALSKGSNDRNLVDALPEIADRLVGESPVAETARLRCWLNWACEMFVGPVLLSEGSKSSRVTAVYQAKRKAEQALDEGRLPEARTLVDSFCRKYVGRGGPRGSRPAGKAAQPRRSR</sequence>